<keyword evidence="3" id="KW-1185">Reference proteome</keyword>
<sequence>MRTLDAPYDRLEALPRELWLPALITSVGDSAQRLADLRAWLDALDAGRLPSPEHHFADDDALAPMRAVIGTLELPGLCKGVPALAQQVLRTLLWHLDRIADLQPALGRTEAIAAAAQGFSAEWALESTGLEEQLALLQDLGDVSQLRWDELQGLLNSRGWQEAQRLSALLAHLQPLVELIRALGRTEHQPSAPPADTAAPQVQSLRRPMRECETHLPDAPGEVTGIRQSDRIDRMLSAEAVQIRHPVLRKLWRARLAEARLLTYESEAVLIEHAPDPQARPQLQSQPVAAPLARGPIILCLDTSGSMKGAPEKIAKAVVIEALRTAQRERRGCMLVAFGGRGEMLSRELHAGAAGLRALLDLIGTGFDGGTDVQTPIEHAVERVRQARWRSADLLIVSDGEFGCVPQTLLQLDQAKAELGLRVQGILIGDRETMGLLETCDQIHWLRDWRRFEGEQPQREGHVPVHTPSLTALYFPNALSERASRHRS</sequence>
<dbReference type="RefSeq" id="WP_012346920.1">
    <property type="nucleotide sequence ID" value="NC_010524.1"/>
</dbReference>
<evidence type="ECO:0000313" key="3">
    <source>
        <dbReference type="Proteomes" id="UP000001693"/>
    </source>
</evidence>
<dbReference type="PANTHER" id="PTHR36846:SF1">
    <property type="entry name" value="PROTEIN VIAA"/>
    <property type="match status" value="1"/>
</dbReference>
<dbReference type="SUPFAM" id="SSF53300">
    <property type="entry name" value="vWA-like"/>
    <property type="match status" value="1"/>
</dbReference>
<evidence type="ECO:0000259" key="1">
    <source>
        <dbReference type="Pfam" id="PF13519"/>
    </source>
</evidence>
<dbReference type="Gene3D" id="3.40.50.410">
    <property type="entry name" value="von Willebrand factor, type A domain"/>
    <property type="match status" value="1"/>
</dbReference>
<dbReference type="STRING" id="395495.Lcho_1892"/>
<organism evidence="2 3">
    <name type="scientific">Leptothrix cholodnii (strain ATCC 51168 / LMG 8142 / SP-6)</name>
    <name type="common">Leptothrix discophora (strain SP-6)</name>
    <dbReference type="NCBI Taxonomy" id="395495"/>
    <lineage>
        <taxon>Bacteria</taxon>
        <taxon>Pseudomonadati</taxon>
        <taxon>Pseudomonadota</taxon>
        <taxon>Betaproteobacteria</taxon>
        <taxon>Burkholderiales</taxon>
        <taxon>Sphaerotilaceae</taxon>
        <taxon>Leptothrix</taxon>
    </lineage>
</organism>
<dbReference type="HOGENOM" id="CLU_033629_0_0_4"/>
<proteinExistence type="predicted"/>
<name>B1Y0Q1_LEPCP</name>
<protein>
    <submittedName>
        <fullName evidence="2">Uncharacterized protein containing a von Willebrand factor type A (VWA) domain</fullName>
    </submittedName>
</protein>
<dbReference type="EMBL" id="CP001013">
    <property type="protein sequence ID" value="ACB34159.1"/>
    <property type="molecule type" value="Genomic_DNA"/>
</dbReference>
<evidence type="ECO:0000313" key="2">
    <source>
        <dbReference type="EMBL" id="ACB34159.1"/>
    </source>
</evidence>
<feature type="domain" description="VWFA" evidence="1">
    <location>
        <begin position="297"/>
        <end position="401"/>
    </location>
</feature>
<dbReference type="eggNOG" id="COG2425">
    <property type="taxonomic scope" value="Bacteria"/>
</dbReference>
<reference evidence="2 3" key="1">
    <citation type="submission" date="2008-03" db="EMBL/GenBank/DDBJ databases">
        <title>Complete sequence of Leptothrix cholodnii SP-6.</title>
        <authorList>
            <consortium name="US DOE Joint Genome Institute"/>
            <person name="Copeland A."/>
            <person name="Lucas S."/>
            <person name="Lapidus A."/>
            <person name="Glavina del Rio T."/>
            <person name="Dalin E."/>
            <person name="Tice H."/>
            <person name="Bruce D."/>
            <person name="Goodwin L."/>
            <person name="Pitluck S."/>
            <person name="Chertkov O."/>
            <person name="Brettin T."/>
            <person name="Detter J.C."/>
            <person name="Han C."/>
            <person name="Kuske C.R."/>
            <person name="Schmutz J."/>
            <person name="Larimer F."/>
            <person name="Land M."/>
            <person name="Hauser L."/>
            <person name="Kyrpides N."/>
            <person name="Lykidis A."/>
            <person name="Emerson D."/>
            <person name="Richardson P."/>
        </authorList>
    </citation>
    <scope>NUCLEOTIDE SEQUENCE [LARGE SCALE GENOMIC DNA]</scope>
    <source>
        <strain evidence="3">ATCC 51168 / LMG 8142 / SP-6</strain>
    </source>
</reference>
<accession>B1Y0Q1</accession>
<dbReference type="AlphaFoldDB" id="B1Y0Q1"/>
<dbReference type="InterPro" id="IPR002035">
    <property type="entry name" value="VWF_A"/>
</dbReference>
<dbReference type="Pfam" id="PF13519">
    <property type="entry name" value="VWA_2"/>
    <property type="match status" value="1"/>
</dbReference>
<dbReference type="Proteomes" id="UP000001693">
    <property type="component" value="Chromosome"/>
</dbReference>
<gene>
    <name evidence="2" type="ordered locus">Lcho_1892</name>
</gene>
<dbReference type="PANTHER" id="PTHR36846">
    <property type="entry name" value="PROTEIN VIAA"/>
    <property type="match status" value="1"/>
</dbReference>
<dbReference type="InterPro" id="IPR036465">
    <property type="entry name" value="vWFA_dom_sf"/>
</dbReference>
<dbReference type="KEGG" id="lch:Lcho_1892"/>
<dbReference type="GO" id="GO:0005829">
    <property type="term" value="C:cytosol"/>
    <property type="evidence" value="ECO:0007669"/>
    <property type="project" value="TreeGrafter"/>
</dbReference>